<reference evidence="1 2" key="1">
    <citation type="submission" date="2020-09" db="EMBL/GenBank/DDBJ databases">
        <title>Sphingomonas sp., a new species isolated from pork steak.</title>
        <authorList>
            <person name="Heidler von Heilborn D."/>
        </authorList>
    </citation>
    <scope>NUCLEOTIDE SEQUENCE [LARGE SCALE GENOMIC DNA]</scope>
    <source>
        <strain evidence="2">S8-3T</strain>
    </source>
</reference>
<sequence>MHDTIKESLGDWVYAEDLLTQSLDSDLTEQHGIAQIARGLNSNRLIAVIGSGMSKAYGQPSWTDLLIDTADYVRSRLPEAVTNDCPWDHPLDRYWKTFNRFGLCERPLQISTAQYPTAFEICENLLGAWLVFERQKMGEVFSVREELIKASQLLRSRLKWQLRDNRGRVVLALRRLEVRQPSNAAELKELKAFRAMLEFSEDPRSEDEETIIKLVSRSFYARNDDLSLQNNLPPPTGSPALEQALSLFLGVPAGESNGRKRTDDDDPNVYDIIEAWIEMLPASSAVTSIVAWSSKIVSTVRGAEKETKNATKTALEEQIRADRAAMSVKQDPYAILTEELEIKRFLTTNYDDELDRLLEARGFKETYQEDIAPVPADAGRPARPPATRTTYIDAVARRADVIACEPGASAYMFEYGADRKDSRIQSLHIHGRARKQESLLVLSQRDYRERYARDDEPQAQTDDAMRQIFNGNPLLFLGLGMTEPDILRPLRAYSDEVSRIIERPAVALLPHKEGDKDIRQRMVALSEYGIYTLLYGTAQQPFHNAAGKKEIRDLPLLRALSVIQDFAYEYFKFEGAGDDANDKSTIRKLTADPEGNVADLDRALAIVFGKRPGSRLKLREIFKRRWISPSIGDDTAWPITAIEGRPEFTSVISKIARLARCILCEIHELGTGDITSEDRDRRRAAGRILTSALLNMALSNFLNARLRRLVDERKAWKDRWSCAPRTREPEGVGALDVLVRWDNSKPLENEQASHLRASRHRTLLKVYPDPNAAFQEYGGFRHPDGKIKWEKFARDMGAPVTDRYFSGSPSHIFPSLRASLEQMPKHSVRSGRRMIFMLGGRGVGRGQVFNAMRNEERFRKLCLWLGHLKPDDLGEIDEEEVSGINSAFFNIGMSHEVISVFDRLAYLLEQIVLRFAGDRDPRIGQHIKSLAGNRIERLKFALSMMVEHADALKPTIVVFDHFSALFNRDGRPKNAQAQELYKLLTDEEYAAAPIDFIMMMNERFAPINLRRKSKKRVPGTLPDARIKCQWLVPDNLSKARMLELEGRLEAAGIRASEKPTASGYFIYLLDPISPVAIAARFFTRAAVALCLLGEQQGTRERFEDTQVAFLTEQCRSGDLARYKDRKHIPIPREDGAAPGADEISKIQLAINSVFKDQNQIRPRIADATDLSFRQVVQHYEDGSVDRSLLYFLHSYIQDDAREGEAPSDVRSVGRIADPEQKLTDAWNIAIQPGRHEKIRPAADMFDTIGTITGHNRYAMTALFAAIDDMIARRWPDFPEGVVNLAPVVDLLTRLKLTTSGIEPDKRSDIVIEHILGVYQTDMLSSMGKRLTAWPYRPAVPTRGEDSDWKNEADWIVGASGLSDALLADFVDELIKIDHKLLYVAQEEMLVAMSLIGQPVDVTVLLGIGTVHGSIERIAKQLLSGLLEKYPGENLDLYLQAFHRLLVLNVMDLLVHRCLVFRIVPKGDEVKMKGRQFHRFAAHKTVRRHVYLRFNSPAIDFADVDQLTVSLYATQPNELPKPSADGHRRVRAMVEQLAGYERPFSASPFPDKLDSAYSGTAHHPSNLKIRRSRLRAAYGALRSIYSVGVVSRFDTYEEQGMAAPEMGYFEAHRLRVRWLLRKAATLDTDDKESNKELNTFHAEEIVWLFNECGVLSLASGRIDDALQLLIRANLAATQLVEAGKWGALHARIGLNLALAWIEAGDVAAADKLLRKIELDRVETDPIHLIAHGYRGYVKAFRGNLVDAEKQFEHAFNWLNGIGRSRAAAIFQIHHADLVRRKSSDHIDTAIAMLVGARELAANGGHEDIRALARLGIAVARIDRLGGKGDVAEKLQILRALSELEDYARKMGMPRLSGRIQLARAQLLIQGGEHRLAAEAAQRALQIATRYGAEILKVPAMARLGQSMLMMGRPGAQRLIVRARDMATNAGYFSEVGTIEALLSEDRWVSEPI</sequence>
<evidence type="ECO:0000313" key="1">
    <source>
        <dbReference type="EMBL" id="QNQ08656.1"/>
    </source>
</evidence>
<evidence type="ECO:0000313" key="2">
    <source>
        <dbReference type="Proteomes" id="UP000516148"/>
    </source>
</evidence>
<keyword evidence="2" id="KW-1185">Reference proteome</keyword>
<protein>
    <submittedName>
        <fullName evidence="1">SIR2 family protein</fullName>
    </submittedName>
</protein>
<dbReference type="Gene3D" id="1.25.40.10">
    <property type="entry name" value="Tetratricopeptide repeat domain"/>
    <property type="match status" value="1"/>
</dbReference>
<dbReference type="EMBL" id="CP061038">
    <property type="protein sequence ID" value="QNQ08656.1"/>
    <property type="molecule type" value="Genomic_DNA"/>
</dbReference>
<organism evidence="1 2">
    <name type="scientific">Sphingomonas alpina</name>
    <dbReference type="NCBI Taxonomy" id="653931"/>
    <lineage>
        <taxon>Bacteria</taxon>
        <taxon>Pseudomonadati</taxon>
        <taxon>Pseudomonadota</taxon>
        <taxon>Alphaproteobacteria</taxon>
        <taxon>Sphingomonadales</taxon>
        <taxon>Sphingomonadaceae</taxon>
        <taxon>Sphingomonas</taxon>
    </lineage>
</organism>
<name>A0A7H0LG53_9SPHN</name>
<dbReference type="SUPFAM" id="SSF48452">
    <property type="entry name" value="TPR-like"/>
    <property type="match status" value="1"/>
</dbReference>
<dbReference type="InterPro" id="IPR011990">
    <property type="entry name" value="TPR-like_helical_dom_sf"/>
</dbReference>
<gene>
    <name evidence="1" type="ORF">H3Z74_18185</name>
</gene>
<proteinExistence type="predicted"/>
<dbReference type="KEGG" id="spap:H3Z74_18185"/>
<dbReference type="Proteomes" id="UP000516148">
    <property type="component" value="Chromosome"/>
</dbReference>
<dbReference type="Pfam" id="PF13289">
    <property type="entry name" value="SIR2_2"/>
    <property type="match status" value="1"/>
</dbReference>
<dbReference type="RefSeq" id="WP_187760984.1">
    <property type="nucleotide sequence ID" value="NZ_CP061038.1"/>
</dbReference>
<accession>A0A7H0LG53</accession>